<dbReference type="AlphaFoldDB" id="A0A2K4XDS2"/>
<dbReference type="InterPro" id="IPR046947">
    <property type="entry name" value="LytR-like"/>
</dbReference>
<evidence type="ECO:0000256" key="2">
    <source>
        <dbReference type="SAM" id="Phobius"/>
    </source>
</evidence>
<evidence type="ECO:0000259" key="3">
    <source>
        <dbReference type="PROSITE" id="PS50930"/>
    </source>
</evidence>
<feature type="transmembrane region" description="Helical" evidence="2">
    <location>
        <begin position="12"/>
        <end position="32"/>
    </location>
</feature>
<dbReference type="PANTHER" id="PTHR37299">
    <property type="entry name" value="TRANSCRIPTIONAL REGULATOR-RELATED"/>
    <property type="match status" value="1"/>
</dbReference>
<keyword evidence="2" id="KW-1133">Transmembrane helix</keyword>
<dbReference type="InterPro" id="IPR007492">
    <property type="entry name" value="LytTR_DNA-bd_dom"/>
</dbReference>
<name>A0A2K4XDS2_PSEVC</name>
<gene>
    <name evidence="4" type="ORF">PCAR9_A31680</name>
</gene>
<proteinExistence type="predicted"/>
<dbReference type="GeneID" id="93665173"/>
<dbReference type="Gene3D" id="2.40.50.1020">
    <property type="entry name" value="LytTr DNA-binding domain"/>
    <property type="match status" value="1"/>
</dbReference>
<dbReference type="EMBL" id="LT965928">
    <property type="protein sequence ID" value="SOU42466.1"/>
    <property type="molecule type" value="Genomic_DNA"/>
</dbReference>
<dbReference type="PROSITE" id="PS50930">
    <property type="entry name" value="HTH_LYTTR"/>
    <property type="match status" value="1"/>
</dbReference>
<dbReference type="GO" id="GO:0000156">
    <property type="term" value="F:phosphorelay response regulator activity"/>
    <property type="evidence" value="ECO:0007669"/>
    <property type="project" value="InterPro"/>
</dbReference>
<dbReference type="Pfam" id="PF04397">
    <property type="entry name" value="LytTR"/>
    <property type="match status" value="1"/>
</dbReference>
<keyword evidence="1" id="KW-0902">Two-component regulatory system</keyword>
<accession>A0A2K4XDS2</accession>
<dbReference type="PANTHER" id="PTHR37299:SF1">
    <property type="entry name" value="STAGE 0 SPORULATION PROTEIN A HOMOLOG"/>
    <property type="match status" value="1"/>
</dbReference>
<dbReference type="GO" id="GO:0003677">
    <property type="term" value="F:DNA binding"/>
    <property type="evidence" value="ECO:0007669"/>
    <property type="project" value="InterPro"/>
</dbReference>
<dbReference type="InterPro" id="IPR012379">
    <property type="entry name" value="LytTR_MHYE"/>
</dbReference>
<evidence type="ECO:0000313" key="5">
    <source>
        <dbReference type="Proteomes" id="UP000238288"/>
    </source>
</evidence>
<feature type="transmembrane region" description="Helical" evidence="2">
    <location>
        <begin position="52"/>
        <end position="72"/>
    </location>
</feature>
<dbReference type="OrthoDB" id="9781059at2"/>
<feature type="domain" description="HTH LytTR-type" evidence="3">
    <location>
        <begin position="177"/>
        <end position="280"/>
    </location>
</feature>
<organism evidence="4 5">
    <name type="scientific">Pseudoalteromonas carrageenovora IAM 12662</name>
    <dbReference type="NCBI Taxonomy" id="1314868"/>
    <lineage>
        <taxon>Bacteria</taxon>
        <taxon>Pseudomonadati</taxon>
        <taxon>Pseudomonadota</taxon>
        <taxon>Gammaproteobacteria</taxon>
        <taxon>Alteromonadales</taxon>
        <taxon>Pseudoalteromonadaceae</taxon>
        <taxon>Pseudoalteromonas</taxon>
    </lineage>
</organism>
<dbReference type="RefSeq" id="WP_104643583.1">
    <property type="nucleotide sequence ID" value="NZ_AQGW01000022.1"/>
</dbReference>
<keyword evidence="2" id="KW-0812">Transmembrane</keyword>
<reference evidence="4 5" key="1">
    <citation type="submission" date="2017-11" db="EMBL/GenBank/DDBJ databases">
        <authorList>
            <person name="Han C.G."/>
        </authorList>
    </citation>
    <scope>NUCLEOTIDE SEQUENCE [LARGE SCALE GENOMIC DNA]</scope>
    <source>
        <strain evidence="5">ATCC 43555</strain>
    </source>
</reference>
<feature type="transmembrane region" description="Helical" evidence="2">
    <location>
        <begin position="84"/>
        <end position="105"/>
    </location>
</feature>
<protein>
    <recommendedName>
        <fullName evidence="3">HTH LytTR-type domain-containing protein</fullName>
    </recommendedName>
</protein>
<dbReference type="PIRSF" id="PIRSF031767">
    <property type="entry name" value="MHYE_LytTR"/>
    <property type="match status" value="1"/>
</dbReference>
<keyword evidence="2" id="KW-0472">Membrane</keyword>
<evidence type="ECO:0000256" key="1">
    <source>
        <dbReference type="ARBA" id="ARBA00023012"/>
    </source>
</evidence>
<sequence>MNLQHFQRFQTLYASALLCAYILINNTINATTQIMEAKRAGDLPFLIWEPFVWEYSSALGSLLMFPALIWFLKNTPFNWQKVPASLAMYFGASIIFSMLHIAIMVGSRKLVYLAYGRSYDFGLSWFELIYEYQKDAISFVFFITLIKVYQYVVQQLLGEASSIEESEQQATPTLNRLLIKKRGKEFIVKIDDVDWLESSGNYVNLYIGTSIYPLRTTLTALSEQLEDKGFCRVHRSHGVNLDRIESITPLPSGDSEIKLTTGEVLNLSRRYKEQFKLKLK</sequence>
<evidence type="ECO:0000313" key="4">
    <source>
        <dbReference type="EMBL" id="SOU42466.1"/>
    </source>
</evidence>
<dbReference type="Proteomes" id="UP000238288">
    <property type="component" value="Chromosome PCAR9a"/>
</dbReference>
<dbReference type="SMART" id="SM00850">
    <property type="entry name" value="LytTR"/>
    <property type="match status" value="1"/>
</dbReference>